<dbReference type="InterPro" id="IPR045851">
    <property type="entry name" value="AMP-bd_C_sf"/>
</dbReference>
<dbReference type="Gene3D" id="3.40.50.12780">
    <property type="entry name" value="N-terminal domain of ligase-like"/>
    <property type="match status" value="1"/>
</dbReference>
<dbReference type="RefSeq" id="WP_144857876.1">
    <property type="nucleotide sequence ID" value="NZ_BAAAYT010000002.1"/>
</dbReference>
<sequence>MDLTRSSTVDGIIRRSARTFGDRVALVFDDREWTYRELDHAVTRGAAHLLDRGLVKGDRVAALGRNSDAYLIAFLSCARAGLVHVPLNYNLIGDELAYLLEQSGSSIVLVDPDLSGRIGELGPSFDDRLDSLPLRDVPGGLLDIAAQGEAPQIDVDVDVEDGDVVQLLYTSGTTARPKGAMMTHRSLLAQYVSCLVGLDLRADDNPLHVMPLYHSAQMHVFLLPWLAIGARSTVLEVPDPGEILRRIEQDGHRAFFAAPTLWVALTNHADFVERDLSALTKAYYGASIMPGPVVTRLMEKMPSLGLYNCFGQSEMGPLCTVLRPEEHAERPHSAGRAVLMTEMRVVDDDGSDVSPGEMGEVIYRSPQLCLGYWNKPDETAAAFVEGWFHSGDLVQIDDDGYITVVDRIKDVINTGGVLVASREVEDALFTHPAVAEAAVVGTADERWVEAVTAVVVLKDGEDEIGTDELIQHARARLASFKVPKAVHIVEELPKNTSGKILKRELRDRLS</sequence>
<protein>
    <submittedName>
        <fullName evidence="5">Fatty-acyl-CoA synthase</fullName>
    </submittedName>
</protein>
<dbReference type="SUPFAM" id="SSF56801">
    <property type="entry name" value="Acetyl-CoA synthetase-like"/>
    <property type="match status" value="1"/>
</dbReference>
<evidence type="ECO:0000259" key="4">
    <source>
        <dbReference type="Pfam" id="PF13193"/>
    </source>
</evidence>
<gene>
    <name evidence="5" type="ORF">FB557_2457</name>
</gene>
<dbReference type="InterPro" id="IPR025110">
    <property type="entry name" value="AMP-bd_C"/>
</dbReference>
<dbReference type="GO" id="GO:0016877">
    <property type="term" value="F:ligase activity, forming carbon-sulfur bonds"/>
    <property type="evidence" value="ECO:0007669"/>
    <property type="project" value="UniProtKB-ARBA"/>
</dbReference>
<keyword evidence="6" id="KW-1185">Reference proteome</keyword>
<dbReference type="EMBL" id="VIUW01000004">
    <property type="protein sequence ID" value="TWD13817.1"/>
    <property type="molecule type" value="Genomic_DNA"/>
</dbReference>
<dbReference type="AlphaFoldDB" id="A0A560W853"/>
<dbReference type="Pfam" id="PF00501">
    <property type="entry name" value="AMP-binding"/>
    <property type="match status" value="1"/>
</dbReference>
<dbReference type="Gene3D" id="3.30.300.30">
    <property type="match status" value="1"/>
</dbReference>
<proteinExistence type="inferred from homology"/>
<accession>A0A560W853</accession>
<feature type="domain" description="AMP-binding enzyme C-terminal" evidence="4">
    <location>
        <begin position="423"/>
        <end position="499"/>
    </location>
</feature>
<evidence type="ECO:0000256" key="2">
    <source>
        <dbReference type="ARBA" id="ARBA00022598"/>
    </source>
</evidence>
<dbReference type="CDD" id="cd17631">
    <property type="entry name" value="FACL_FadD13-like"/>
    <property type="match status" value="1"/>
</dbReference>
<dbReference type="NCBIfam" id="NF006182">
    <property type="entry name" value="PRK08316.1"/>
    <property type="match status" value="1"/>
</dbReference>
<dbReference type="InterPro" id="IPR000873">
    <property type="entry name" value="AMP-dep_synth/lig_dom"/>
</dbReference>
<evidence type="ECO:0000256" key="1">
    <source>
        <dbReference type="ARBA" id="ARBA00006432"/>
    </source>
</evidence>
<dbReference type="PANTHER" id="PTHR43767:SF7">
    <property type="entry name" value="MEDIUM_LONG-CHAIN-FATTY-ACID--COA LIGASE FADD8"/>
    <property type="match status" value="1"/>
</dbReference>
<comment type="similarity">
    <text evidence="1">Belongs to the ATP-dependent AMP-binding enzyme family.</text>
</comment>
<keyword evidence="2" id="KW-0436">Ligase</keyword>
<dbReference type="InterPro" id="IPR042099">
    <property type="entry name" value="ANL_N_sf"/>
</dbReference>
<dbReference type="Proteomes" id="UP000315628">
    <property type="component" value="Unassembled WGS sequence"/>
</dbReference>
<organism evidence="5 6">
    <name type="scientific">Marihabitans asiaticum</name>
    <dbReference type="NCBI Taxonomy" id="415218"/>
    <lineage>
        <taxon>Bacteria</taxon>
        <taxon>Bacillati</taxon>
        <taxon>Actinomycetota</taxon>
        <taxon>Actinomycetes</taxon>
        <taxon>Micrococcales</taxon>
        <taxon>Intrasporangiaceae</taxon>
        <taxon>Marihabitans</taxon>
    </lineage>
</organism>
<dbReference type="PANTHER" id="PTHR43767">
    <property type="entry name" value="LONG-CHAIN-FATTY-ACID--COA LIGASE"/>
    <property type="match status" value="1"/>
</dbReference>
<dbReference type="FunFam" id="3.30.300.30:FF:000008">
    <property type="entry name" value="2,3-dihydroxybenzoate-AMP ligase"/>
    <property type="match status" value="1"/>
</dbReference>
<dbReference type="InterPro" id="IPR050237">
    <property type="entry name" value="ATP-dep_AMP-bd_enzyme"/>
</dbReference>
<feature type="domain" description="AMP-dependent synthetase/ligase" evidence="3">
    <location>
        <begin position="14"/>
        <end position="373"/>
    </location>
</feature>
<evidence type="ECO:0000313" key="5">
    <source>
        <dbReference type="EMBL" id="TWD13817.1"/>
    </source>
</evidence>
<reference evidence="5 6" key="1">
    <citation type="submission" date="2019-06" db="EMBL/GenBank/DDBJ databases">
        <title>Sequencing the genomes of 1000 actinobacteria strains.</title>
        <authorList>
            <person name="Klenk H.-P."/>
        </authorList>
    </citation>
    <scope>NUCLEOTIDE SEQUENCE [LARGE SCALE GENOMIC DNA]</scope>
    <source>
        <strain evidence="5 6">DSM 18935</strain>
    </source>
</reference>
<comment type="caution">
    <text evidence="5">The sequence shown here is derived from an EMBL/GenBank/DDBJ whole genome shotgun (WGS) entry which is preliminary data.</text>
</comment>
<dbReference type="OrthoDB" id="9803968at2"/>
<evidence type="ECO:0000313" key="6">
    <source>
        <dbReference type="Proteomes" id="UP000315628"/>
    </source>
</evidence>
<name>A0A560W853_9MICO</name>
<dbReference type="Pfam" id="PF13193">
    <property type="entry name" value="AMP-binding_C"/>
    <property type="match status" value="1"/>
</dbReference>
<evidence type="ECO:0000259" key="3">
    <source>
        <dbReference type="Pfam" id="PF00501"/>
    </source>
</evidence>